<dbReference type="InterPro" id="IPR050385">
    <property type="entry name" value="Archaeal_FAD_synthase"/>
</dbReference>
<evidence type="ECO:0000259" key="3">
    <source>
        <dbReference type="Pfam" id="PF01467"/>
    </source>
</evidence>
<dbReference type="NCBIfam" id="TIGR00125">
    <property type="entry name" value="cyt_tran_rel"/>
    <property type="match status" value="1"/>
</dbReference>
<protein>
    <recommendedName>
        <fullName evidence="3">Cytidyltransferase-like domain-containing protein</fullName>
    </recommendedName>
</protein>
<name>A0A1F6F1K4_9BACT</name>
<evidence type="ECO:0000313" key="5">
    <source>
        <dbReference type="Proteomes" id="UP000177372"/>
    </source>
</evidence>
<reference evidence="4 5" key="1">
    <citation type="journal article" date="2016" name="Nat. Commun.">
        <title>Thousands of microbial genomes shed light on interconnected biogeochemical processes in an aquifer system.</title>
        <authorList>
            <person name="Anantharaman K."/>
            <person name="Brown C.T."/>
            <person name="Hug L.A."/>
            <person name="Sharon I."/>
            <person name="Castelle C.J."/>
            <person name="Probst A.J."/>
            <person name="Thomas B.C."/>
            <person name="Singh A."/>
            <person name="Wilkins M.J."/>
            <person name="Karaoz U."/>
            <person name="Brodie E.L."/>
            <person name="Williams K.H."/>
            <person name="Hubbard S.S."/>
            <person name="Banfield J.F."/>
        </authorList>
    </citation>
    <scope>NUCLEOTIDE SEQUENCE [LARGE SCALE GENOMIC DNA]</scope>
</reference>
<dbReference type="Pfam" id="PF01467">
    <property type="entry name" value="CTP_transf_like"/>
    <property type="match status" value="1"/>
</dbReference>
<dbReference type="InterPro" id="IPR004821">
    <property type="entry name" value="Cyt_trans-like"/>
</dbReference>
<dbReference type="Gene3D" id="3.40.50.620">
    <property type="entry name" value="HUPs"/>
    <property type="match status" value="1"/>
</dbReference>
<sequence>MATRIMVFGTFDMIHPGHENFFEQAKALREVEGRVSKPYLIVSVARDSAATRARGFAPRRNESERLAALAAHPLVDRAVLGDEIGYIEHIKNENPGIIALGYDQSGVYVDTLEADLAAAGLSPKIVRLKPFRPELYKTSKLAEH</sequence>
<accession>A0A1F6F1K4</accession>
<dbReference type="Proteomes" id="UP000177372">
    <property type="component" value="Unassembled WGS sequence"/>
</dbReference>
<dbReference type="STRING" id="1798512.A3A39_04445"/>
<dbReference type="EMBL" id="MFLZ01000020">
    <property type="protein sequence ID" value="OGG79745.1"/>
    <property type="molecule type" value="Genomic_DNA"/>
</dbReference>
<dbReference type="PANTHER" id="PTHR43793">
    <property type="entry name" value="FAD SYNTHASE"/>
    <property type="match status" value="1"/>
</dbReference>
<dbReference type="GO" id="GO:0016779">
    <property type="term" value="F:nucleotidyltransferase activity"/>
    <property type="evidence" value="ECO:0007669"/>
    <property type="project" value="UniProtKB-KW"/>
</dbReference>
<evidence type="ECO:0000313" key="4">
    <source>
        <dbReference type="EMBL" id="OGG79745.1"/>
    </source>
</evidence>
<keyword evidence="1" id="KW-0808">Transferase</keyword>
<proteinExistence type="predicted"/>
<organism evidence="4 5">
    <name type="scientific">Candidatus Kaiserbacteria bacterium RIFCSPLOWO2_01_FULL_54_13</name>
    <dbReference type="NCBI Taxonomy" id="1798512"/>
    <lineage>
        <taxon>Bacteria</taxon>
        <taxon>Candidatus Kaiseribacteriota</taxon>
    </lineage>
</organism>
<dbReference type="AlphaFoldDB" id="A0A1F6F1K4"/>
<comment type="caution">
    <text evidence="4">The sequence shown here is derived from an EMBL/GenBank/DDBJ whole genome shotgun (WGS) entry which is preliminary data.</text>
</comment>
<keyword evidence="2" id="KW-0548">Nucleotidyltransferase</keyword>
<dbReference type="PANTHER" id="PTHR43793:SF1">
    <property type="entry name" value="FAD SYNTHASE"/>
    <property type="match status" value="1"/>
</dbReference>
<evidence type="ECO:0000256" key="1">
    <source>
        <dbReference type="ARBA" id="ARBA00022679"/>
    </source>
</evidence>
<evidence type="ECO:0000256" key="2">
    <source>
        <dbReference type="ARBA" id="ARBA00022695"/>
    </source>
</evidence>
<feature type="domain" description="Cytidyltransferase-like" evidence="3">
    <location>
        <begin position="7"/>
        <end position="104"/>
    </location>
</feature>
<dbReference type="InterPro" id="IPR014729">
    <property type="entry name" value="Rossmann-like_a/b/a_fold"/>
</dbReference>
<dbReference type="SUPFAM" id="SSF52374">
    <property type="entry name" value="Nucleotidylyl transferase"/>
    <property type="match status" value="1"/>
</dbReference>
<gene>
    <name evidence="4" type="ORF">A3A39_04445</name>
</gene>